<keyword evidence="1" id="KW-0472">Membrane</keyword>
<feature type="transmembrane region" description="Helical" evidence="1">
    <location>
        <begin position="375"/>
        <end position="393"/>
    </location>
</feature>
<organism evidence="2 3">
    <name type="scientific">Metabacillus herbersteinensis</name>
    <dbReference type="NCBI Taxonomy" id="283816"/>
    <lineage>
        <taxon>Bacteria</taxon>
        <taxon>Bacillati</taxon>
        <taxon>Bacillota</taxon>
        <taxon>Bacilli</taxon>
        <taxon>Bacillales</taxon>
        <taxon>Bacillaceae</taxon>
        <taxon>Metabacillus</taxon>
    </lineage>
</organism>
<comment type="caution">
    <text evidence="2">The sequence shown here is derived from an EMBL/GenBank/DDBJ whole genome shotgun (WGS) entry which is preliminary data.</text>
</comment>
<feature type="transmembrane region" description="Helical" evidence="1">
    <location>
        <begin position="262"/>
        <end position="284"/>
    </location>
</feature>
<evidence type="ECO:0000313" key="3">
    <source>
        <dbReference type="Proteomes" id="UP001589854"/>
    </source>
</evidence>
<feature type="transmembrane region" description="Helical" evidence="1">
    <location>
        <begin position="6"/>
        <end position="25"/>
    </location>
</feature>
<keyword evidence="1" id="KW-1133">Transmembrane helix</keyword>
<evidence type="ECO:0000256" key="1">
    <source>
        <dbReference type="SAM" id="Phobius"/>
    </source>
</evidence>
<keyword evidence="1" id="KW-0812">Transmembrane</keyword>
<proteinExistence type="predicted"/>
<feature type="transmembrane region" description="Helical" evidence="1">
    <location>
        <begin position="305"/>
        <end position="323"/>
    </location>
</feature>
<name>A0ABV6GMN6_9BACI</name>
<evidence type="ECO:0008006" key="4">
    <source>
        <dbReference type="Google" id="ProtNLM"/>
    </source>
</evidence>
<dbReference type="Proteomes" id="UP001589854">
    <property type="component" value="Unassembled WGS sequence"/>
</dbReference>
<keyword evidence="3" id="KW-1185">Reference proteome</keyword>
<evidence type="ECO:0000313" key="2">
    <source>
        <dbReference type="EMBL" id="MFC0274359.1"/>
    </source>
</evidence>
<feature type="transmembrane region" description="Helical" evidence="1">
    <location>
        <begin position="168"/>
        <end position="188"/>
    </location>
</feature>
<feature type="transmembrane region" description="Helical" evidence="1">
    <location>
        <begin position="32"/>
        <end position="49"/>
    </location>
</feature>
<feature type="transmembrane region" description="Helical" evidence="1">
    <location>
        <begin position="335"/>
        <end position="363"/>
    </location>
</feature>
<feature type="transmembrane region" description="Helical" evidence="1">
    <location>
        <begin position="55"/>
        <end position="71"/>
    </location>
</feature>
<feature type="transmembrane region" description="Helical" evidence="1">
    <location>
        <begin position="413"/>
        <end position="439"/>
    </location>
</feature>
<feature type="transmembrane region" description="Helical" evidence="1">
    <location>
        <begin position="233"/>
        <end position="256"/>
    </location>
</feature>
<accession>A0ABV6GMN6</accession>
<sequence>MNLLNLTHIIFLLLIAVSSIIISFFDIFGLRILLVVCVGILLIVLVIKTSGLLRISYSTFFILSLLLSFQYKIPVENVIDALISHTIFIALFVCTPLIKVPIESGRYLEKLIPKMREIPYERLSPMLIISNFILCSFINVGGIRVIGEFFADSMKRSPVTFGAILSRSFSSAAFWSPYFSAFSIAIAYSSSSPALILGIGLFFTIIVLLFWIASFLINKPNEENLVTFSKNDILTIGIIIFYFCLLVISVVLLSHFTNYDVILIISLVSIVFSFLWCVVFGKFMSYLRALKKFVTKDLLNIREEAFLFISIGFFASTLMNISWEIHLPTLPGNSPFFVFLFIILFNLVVVAIAITGVHHLVTITIITATVDWENIGVVPVIYAMTILLAWWLSSMISPFSPPNMITARIVNRTPFYVGIYTNGLFGIYVLIGAAIYLTIINSILS</sequence>
<feature type="transmembrane region" description="Helical" evidence="1">
    <location>
        <begin position="123"/>
        <end position="147"/>
    </location>
</feature>
<feature type="transmembrane region" description="Helical" evidence="1">
    <location>
        <begin position="78"/>
        <end position="98"/>
    </location>
</feature>
<dbReference type="EMBL" id="JBHLVO010000034">
    <property type="protein sequence ID" value="MFC0274359.1"/>
    <property type="molecule type" value="Genomic_DNA"/>
</dbReference>
<gene>
    <name evidence="2" type="ORF">ACFFIX_23715</name>
</gene>
<protein>
    <recommendedName>
        <fullName evidence="4">TRAP C4-dicarboxylate transport system permease DctM subunit domain-containing protein</fullName>
    </recommendedName>
</protein>
<feature type="transmembrane region" description="Helical" evidence="1">
    <location>
        <begin position="194"/>
        <end position="213"/>
    </location>
</feature>
<reference evidence="2 3" key="1">
    <citation type="submission" date="2024-09" db="EMBL/GenBank/DDBJ databases">
        <authorList>
            <person name="Sun Q."/>
            <person name="Mori K."/>
        </authorList>
    </citation>
    <scope>NUCLEOTIDE SEQUENCE [LARGE SCALE GENOMIC DNA]</scope>
    <source>
        <strain evidence="2 3">CCM 7228</strain>
    </source>
</reference>